<organism evidence="3 4">
    <name type="scientific">Streptomyces viridosporus (strain ATCC 14672 / DSM 40746 / JCM 4963 / KCTC 9882 / NRRL B-12104 / FH 1290)</name>
    <name type="common">Streptomyces ghanaensis</name>
    <dbReference type="NCBI Taxonomy" id="566461"/>
    <lineage>
        <taxon>Bacteria</taxon>
        <taxon>Bacillati</taxon>
        <taxon>Actinomycetota</taxon>
        <taxon>Actinomycetes</taxon>
        <taxon>Kitasatosporales</taxon>
        <taxon>Streptomycetaceae</taxon>
        <taxon>Streptomyces</taxon>
    </lineage>
</organism>
<dbReference type="Proteomes" id="UP000003824">
    <property type="component" value="Unassembled WGS sequence"/>
</dbReference>
<feature type="domain" description="Amidohydrolase-related" evidence="2">
    <location>
        <begin position="648"/>
        <end position="985"/>
    </location>
</feature>
<evidence type="ECO:0000313" key="3">
    <source>
        <dbReference type="EMBL" id="EFE64814.2"/>
    </source>
</evidence>
<dbReference type="InterPro" id="IPR032466">
    <property type="entry name" value="Metal_Hydrolase"/>
</dbReference>
<dbReference type="MEROPS" id="M38.980"/>
<dbReference type="EMBL" id="DS999641">
    <property type="protein sequence ID" value="EFE64814.2"/>
    <property type="molecule type" value="Genomic_DNA"/>
</dbReference>
<keyword evidence="3" id="KW-0378">Hydrolase</keyword>
<dbReference type="InterPro" id="IPR011042">
    <property type="entry name" value="6-blade_b-propeller_TolB-like"/>
</dbReference>
<dbReference type="AlphaFoldDB" id="D5ZTY0"/>
<dbReference type="Gene3D" id="3.20.20.140">
    <property type="entry name" value="Metal-dependent hydrolases"/>
    <property type="match status" value="1"/>
</dbReference>
<feature type="compositionally biased region" description="Low complexity" evidence="1">
    <location>
        <begin position="10"/>
        <end position="36"/>
    </location>
</feature>
<protein>
    <submittedName>
        <fullName evidence="3">Amidohydrolase</fullName>
    </submittedName>
</protein>
<dbReference type="eggNOG" id="COG1228">
    <property type="taxonomic scope" value="Bacteria"/>
</dbReference>
<dbReference type="Gene3D" id="2.120.10.30">
    <property type="entry name" value="TolB, C-terminal domain"/>
    <property type="match status" value="2"/>
</dbReference>
<proteinExistence type="predicted"/>
<gene>
    <name evidence="3" type="ORF">SSFG_00071</name>
</gene>
<dbReference type="SUPFAM" id="SSF51338">
    <property type="entry name" value="Composite domain of metallo-dependent hydrolases"/>
    <property type="match status" value="1"/>
</dbReference>
<accession>D5ZTY0</accession>
<dbReference type="eggNOG" id="COG4946">
    <property type="taxonomic scope" value="Bacteria"/>
</dbReference>
<evidence type="ECO:0000256" key="1">
    <source>
        <dbReference type="SAM" id="MobiDB-lite"/>
    </source>
</evidence>
<dbReference type="SUPFAM" id="SSF82171">
    <property type="entry name" value="DPP6 N-terminal domain-like"/>
    <property type="match status" value="2"/>
</dbReference>
<dbReference type="SUPFAM" id="SSF51556">
    <property type="entry name" value="Metallo-dependent hydrolases"/>
    <property type="match status" value="1"/>
</dbReference>
<dbReference type="Pfam" id="PF01979">
    <property type="entry name" value="Amidohydro_1"/>
    <property type="match status" value="1"/>
</dbReference>
<dbReference type="Pfam" id="PF07676">
    <property type="entry name" value="PD40"/>
    <property type="match status" value="4"/>
</dbReference>
<reference evidence="4" key="1">
    <citation type="submission" date="2008-12" db="EMBL/GenBank/DDBJ databases">
        <title>Annotation of Streptomyces ghanaensis ATCC 14672.</title>
        <authorList>
            <consortium name="The Broad Institute Genome Sequencing Platform"/>
            <consortium name="Broad Institute Microbial Sequencing Center"/>
            <person name="Fischbach M."/>
            <person name="Ward D."/>
            <person name="Young S."/>
            <person name="Kodira C.D."/>
            <person name="Zeng Q."/>
            <person name="Koehrsen M."/>
            <person name="Godfrey P."/>
            <person name="Alvarado L."/>
            <person name="Berlin A.M."/>
            <person name="Borenstein D."/>
            <person name="Chen Z."/>
            <person name="Engels R."/>
            <person name="Freedman E."/>
            <person name="Gellesch M."/>
            <person name="Goldberg J."/>
            <person name="Griggs A."/>
            <person name="Gujja S."/>
            <person name="Heiman D.I."/>
            <person name="Hepburn T.A."/>
            <person name="Howarth C."/>
            <person name="Jen D."/>
            <person name="Larson L."/>
            <person name="Lewis B."/>
            <person name="Mehta T."/>
            <person name="Park D."/>
            <person name="Pearson M."/>
            <person name="Roberts A."/>
            <person name="Saif S."/>
            <person name="Shea T.D."/>
            <person name="Shenoy N."/>
            <person name="Sisk P."/>
            <person name="Stolte C."/>
            <person name="Sykes S.N."/>
            <person name="Walk T."/>
            <person name="White J."/>
            <person name="Yandava C."/>
            <person name="Straight P."/>
            <person name="Clardy J."/>
            <person name="Hung D."/>
            <person name="Kolter R."/>
            <person name="Mekalanos J."/>
            <person name="Walker S."/>
            <person name="Walsh C.T."/>
            <person name="Wieland B.L.C."/>
            <person name="Ilzarbe M."/>
            <person name="Galagan J."/>
            <person name="Nusbaum C."/>
            <person name="Birren B."/>
        </authorList>
    </citation>
    <scope>NUCLEOTIDE SEQUENCE [LARGE SCALE GENOMIC DNA]</scope>
    <source>
        <strain evidence="4">ATCC 14672 / DSM 40746 / JCM 4963 / KCTC 9882 / NRRL B-12104 / FH 1290</strain>
    </source>
</reference>
<evidence type="ECO:0000259" key="2">
    <source>
        <dbReference type="Pfam" id="PF01979"/>
    </source>
</evidence>
<dbReference type="Gene3D" id="2.120.10.60">
    <property type="entry name" value="Tricorn protease N-terminal domain"/>
    <property type="match status" value="1"/>
</dbReference>
<name>D5ZTY0_STRV1</name>
<feature type="compositionally biased region" description="Basic residues" evidence="1">
    <location>
        <begin position="1036"/>
        <end position="1046"/>
    </location>
</feature>
<sequence length="1084" mass="114738">MAATSGGHTGPARAAEPAGPAGADRPTAAPQAAATDGGITVDQASNVALTCDPATGRIVHDAVNALWLVPPSGGAARRLTDDAEDATWPSFFPGGARVAFQSFRRGTYDLCAVDLATGAVERLTRGTQYDVEPAVSPDGRRIAYVSEDDGTSVLRCLDLATGRTRTLAGTGDGRSYRSPTWHPGGRSLAYVVGETEVETLHLADGRRTPTYTAPAGQVVRGTSYSPGGALAHVLVDGPRARLYVEGRPVSAPAEEPGPFPVAWLSATELVHGGADGLLRRRTTTGPATPDASTVIPFTALLSAPGTRPVNRRPVVLPDSAPVRGIAGPVLSPDASAVCFRALGALWLLPFGGTARRLTDDGDCRDPHWFPDGRAIVHSSDRTGVPQLWRHPLDGGPPEQLTDRPGGALLPSVSPSGRQIAFQDEAGALHVLDLDDGTSREVLPVQDHAGKASWSPDGTRLSLAVLVPASERETAGLNRVLTVETATGRTTVQAIAPGRSVGTRGDDGPVWAPDGTSLLVVAESLVHRVPVRPDGRVSGRPRRLSDRIADAVSVSADGHVLFLSLGEFVLLPPDRPGRTTRPARHGSGLTCRARPAPPRTVVRAGALWDGTGEGYRRDVDITVEDGVITSVAPVRRGAPAPTVDASDRTVLPGLIDVHNHWHLRGRQWAGRQGPLWLAYGVTTSRSTGDPVYRMLETREALHSGAVPGPRYLGSGEPLDGARVRFGFMRPVHSRAQLHRELRRAEELGYHVLKSYQRLPVALERVALGRMRRAGTQVVSHYLYPAVSTGLNGMEHTGGENRLGYSRTLSYAAGRTAEDTVTLLAHSGMYVSTTLLFAHELYLDSRDLIEDPRTRTLFPSWEYAALLARAEAAAGPGSELDRAWTEGDVDLLLRVQRAGGLVVAGTDAPLDFVGISVHQNLRALVRHGFTPVEALRTATANAAEALGAAGTLGVVRPGARADLLVVDGDPLRDITAAARVEQVLVDGYHHTVRELLAPYAGLPQEPAPATAPEARPVAGCCRSRPPPGRCFRPPIRSPCRRGPGRGRVRAPAAGSGRGRCRSGPARACSTAPAVPRRARCRRDRGG</sequence>
<dbReference type="InterPro" id="IPR006680">
    <property type="entry name" value="Amidohydro-rel"/>
</dbReference>
<dbReference type="PANTHER" id="PTHR43135:SF3">
    <property type="entry name" value="ALPHA-D-RIBOSE 1-METHYLPHOSPHONATE 5-TRIPHOSPHATE DIPHOSPHATASE"/>
    <property type="match status" value="1"/>
</dbReference>
<dbReference type="InterPro" id="IPR051781">
    <property type="entry name" value="Metallo-dep_Hydrolase"/>
</dbReference>
<dbReference type="Gene3D" id="3.30.110.90">
    <property type="entry name" value="Amidohydrolase"/>
    <property type="match status" value="1"/>
</dbReference>
<evidence type="ECO:0000313" key="4">
    <source>
        <dbReference type="Proteomes" id="UP000003824"/>
    </source>
</evidence>
<feature type="compositionally biased region" description="Basic residues" evidence="1">
    <location>
        <begin position="1074"/>
        <end position="1084"/>
    </location>
</feature>
<dbReference type="InterPro" id="IPR011059">
    <property type="entry name" value="Metal-dep_hydrolase_composite"/>
</dbReference>
<dbReference type="InterPro" id="IPR011659">
    <property type="entry name" value="WD40"/>
</dbReference>
<feature type="region of interest" description="Disordered" evidence="1">
    <location>
        <begin position="1032"/>
        <end position="1084"/>
    </location>
</feature>
<dbReference type="PANTHER" id="PTHR43135">
    <property type="entry name" value="ALPHA-D-RIBOSE 1-METHYLPHOSPHONATE 5-TRIPHOSPHATE DIPHOSPHATASE"/>
    <property type="match status" value="1"/>
</dbReference>
<dbReference type="Gene3D" id="2.30.40.10">
    <property type="entry name" value="Urease, subunit C, domain 1"/>
    <property type="match status" value="2"/>
</dbReference>
<dbReference type="GO" id="GO:0016810">
    <property type="term" value="F:hydrolase activity, acting on carbon-nitrogen (but not peptide) bonds"/>
    <property type="evidence" value="ECO:0007669"/>
    <property type="project" value="InterPro"/>
</dbReference>
<feature type="region of interest" description="Disordered" evidence="1">
    <location>
        <begin position="1"/>
        <end position="36"/>
    </location>
</feature>